<dbReference type="AlphaFoldDB" id="A0A1Y0INT5"/>
<name>A0A1Y0INT5_9BACL</name>
<dbReference type="InterPro" id="IPR000073">
    <property type="entry name" value="AB_hydrolase_1"/>
</dbReference>
<dbReference type="Gene3D" id="3.40.50.1820">
    <property type="entry name" value="alpha/beta hydrolase"/>
    <property type="match status" value="1"/>
</dbReference>
<dbReference type="InterPro" id="IPR050266">
    <property type="entry name" value="AB_hydrolase_sf"/>
</dbReference>
<accession>A0A1Y0INT5</accession>
<evidence type="ECO:0000259" key="1">
    <source>
        <dbReference type="Pfam" id="PF12697"/>
    </source>
</evidence>
<reference evidence="3" key="1">
    <citation type="submission" date="2017-05" db="EMBL/GenBank/DDBJ databases">
        <authorList>
            <person name="Sung H."/>
        </authorList>
    </citation>
    <scope>NUCLEOTIDE SEQUENCE [LARGE SCALE GENOMIC DNA]</scope>
    <source>
        <strain evidence="3">AR23208</strain>
    </source>
</reference>
<feature type="domain" description="AB hydrolase-1" evidence="1">
    <location>
        <begin position="59"/>
        <end position="279"/>
    </location>
</feature>
<dbReference type="EMBL" id="CP021434">
    <property type="protein sequence ID" value="ARU62252.1"/>
    <property type="molecule type" value="Genomic_DNA"/>
</dbReference>
<organism evidence="2 3">
    <name type="scientific">Tumebacillus avium</name>
    <dbReference type="NCBI Taxonomy" id="1903704"/>
    <lineage>
        <taxon>Bacteria</taxon>
        <taxon>Bacillati</taxon>
        <taxon>Bacillota</taxon>
        <taxon>Bacilli</taxon>
        <taxon>Bacillales</taxon>
        <taxon>Alicyclobacillaceae</taxon>
        <taxon>Tumebacillus</taxon>
    </lineage>
</organism>
<proteinExistence type="predicted"/>
<gene>
    <name evidence="2" type="ORF">CBW65_15475</name>
</gene>
<dbReference type="Proteomes" id="UP000195437">
    <property type="component" value="Chromosome"/>
</dbReference>
<dbReference type="InterPro" id="IPR029058">
    <property type="entry name" value="AB_hydrolase_fold"/>
</dbReference>
<dbReference type="PANTHER" id="PTHR43798">
    <property type="entry name" value="MONOACYLGLYCEROL LIPASE"/>
    <property type="match status" value="1"/>
</dbReference>
<sequence>MSSPVETRRKLRVFLRAWRYNEGNESQDGMWRWMKRFSVEVDGQAVRIYEQPSADGQTVVFLHGVGSTGKVWAYQMRGLKACGRMLAVEVPGFSGVGELPETIRELSDLAPFVLRVLDAAGVRDAVWVGNSLGGRIALEAALCAPQRVRGLVLVGSAGVRLPGVEVPRLADLPQEEMDRRLFCQPELFHALQTEQSREATSQARALYDRLAAVTRTMDLRERLSEVQAPTLVIWGRHDGVIPLPIGEKVASGIAGAELLVLDRSAHVPQIEQPERVLDAILRFLGKFGEQAE</sequence>
<dbReference type="GO" id="GO:0016020">
    <property type="term" value="C:membrane"/>
    <property type="evidence" value="ECO:0007669"/>
    <property type="project" value="TreeGrafter"/>
</dbReference>
<dbReference type="KEGG" id="tum:CBW65_15475"/>
<dbReference type="SUPFAM" id="SSF53474">
    <property type="entry name" value="alpha/beta-Hydrolases"/>
    <property type="match status" value="1"/>
</dbReference>
<keyword evidence="3" id="KW-1185">Reference proteome</keyword>
<protein>
    <recommendedName>
        <fullName evidence="1">AB hydrolase-1 domain-containing protein</fullName>
    </recommendedName>
</protein>
<dbReference type="Pfam" id="PF12697">
    <property type="entry name" value="Abhydrolase_6"/>
    <property type="match status" value="1"/>
</dbReference>
<dbReference type="PRINTS" id="PR00111">
    <property type="entry name" value="ABHYDROLASE"/>
</dbReference>
<evidence type="ECO:0000313" key="3">
    <source>
        <dbReference type="Proteomes" id="UP000195437"/>
    </source>
</evidence>
<evidence type="ECO:0000313" key="2">
    <source>
        <dbReference type="EMBL" id="ARU62252.1"/>
    </source>
</evidence>
<dbReference type="PANTHER" id="PTHR43798:SF33">
    <property type="entry name" value="HYDROLASE, PUTATIVE (AFU_ORTHOLOGUE AFUA_2G14860)-RELATED"/>
    <property type="match status" value="1"/>
</dbReference>